<comment type="caution">
    <text evidence="2">The sequence shown here is derived from an EMBL/GenBank/DDBJ whole genome shotgun (WGS) entry which is preliminary data.</text>
</comment>
<dbReference type="Gene3D" id="1.20.120.20">
    <property type="entry name" value="Apolipoprotein"/>
    <property type="match status" value="1"/>
</dbReference>
<accession>A0AAJ0CMM0</accession>
<reference evidence="2" key="1">
    <citation type="submission" date="2023-06" db="EMBL/GenBank/DDBJ databases">
        <title>Conoideocrella luteorostrata (Hypocreales: Clavicipitaceae), a potential biocontrol fungus for elongate hemlock scale in United States Christmas tree production areas.</title>
        <authorList>
            <person name="Barrett H."/>
            <person name="Lovett B."/>
            <person name="Macias A.M."/>
            <person name="Stajich J.E."/>
            <person name="Kasson M.T."/>
        </authorList>
    </citation>
    <scope>NUCLEOTIDE SEQUENCE</scope>
    <source>
        <strain evidence="2">ARSEF 14590</strain>
    </source>
</reference>
<feature type="region of interest" description="Disordered" evidence="1">
    <location>
        <begin position="59"/>
        <end position="106"/>
    </location>
</feature>
<name>A0AAJ0CMM0_9HYPO</name>
<feature type="region of interest" description="Disordered" evidence="1">
    <location>
        <begin position="1"/>
        <end position="24"/>
    </location>
</feature>
<evidence type="ECO:0000313" key="2">
    <source>
        <dbReference type="EMBL" id="KAK2595397.1"/>
    </source>
</evidence>
<dbReference type="EMBL" id="JASWJB010000133">
    <property type="protein sequence ID" value="KAK2595397.1"/>
    <property type="molecule type" value="Genomic_DNA"/>
</dbReference>
<evidence type="ECO:0000256" key="1">
    <source>
        <dbReference type="SAM" id="MobiDB-lite"/>
    </source>
</evidence>
<organism evidence="2 3">
    <name type="scientific">Conoideocrella luteorostrata</name>
    <dbReference type="NCBI Taxonomy" id="1105319"/>
    <lineage>
        <taxon>Eukaryota</taxon>
        <taxon>Fungi</taxon>
        <taxon>Dikarya</taxon>
        <taxon>Ascomycota</taxon>
        <taxon>Pezizomycotina</taxon>
        <taxon>Sordariomycetes</taxon>
        <taxon>Hypocreomycetidae</taxon>
        <taxon>Hypocreales</taxon>
        <taxon>Clavicipitaceae</taxon>
        <taxon>Conoideocrella</taxon>
    </lineage>
</organism>
<keyword evidence="3" id="KW-1185">Reference proteome</keyword>
<dbReference type="AlphaFoldDB" id="A0AAJ0CMM0"/>
<gene>
    <name evidence="2" type="ORF">QQS21_006871</name>
</gene>
<protein>
    <submittedName>
        <fullName evidence="2">Uncharacterized protein</fullName>
    </submittedName>
</protein>
<evidence type="ECO:0000313" key="3">
    <source>
        <dbReference type="Proteomes" id="UP001251528"/>
    </source>
</evidence>
<dbReference type="Proteomes" id="UP001251528">
    <property type="component" value="Unassembled WGS sequence"/>
</dbReference>
<sequence length="106" mass="10856">MQAPRAFSTSFAMRKTPTESVKDGLKTADRTVTDNVVLPGLEAAASAGSKVKDAAETITKGNKGKAEQLKGQAQGKAEELKGKAKGAAAEAQGQAKGAAENLKTKL</sequence>
<feature type="compositionally biased region" description="Low complexity" evidence="1">
    <location>
        <begin position="85"/>
        <end position="100"/>
    </location>
</feature>
<proteinExistence type="predicted"/>